<dbReference type="EMBL" id="LAVV01007390">
    <property type="protein sequence ID" value="KNZ56099.1"/>
    <property type="molecule type" value="Genomic_DNA"/>
</dbReference>
<keyword evidence="3" id="KW-1185">Reference proteome</keyword>
<organism evidence="2 3">
    <name type="scientific">Puccinia sorghi</name>
    <dbReference type="NCBI Taxonomy" id="27349"/>
    <lineage>
        <taxon>Eukaryota</taxon>
        <taxon>Fungi</taxon>
        <taxon>Dikarya</taxon>
        <taxon>Basidiomycota</taxon>
        <taxon>Pucciniomycotina</taxon>
        <taxon>Pucciniomycetes</taxon>
        <taxon>Pucciniales</taxon>
        <taxon>Pucciniaceae</taxon>
        <taxon>Puccinia</taxon>
    </lineage>
</organism>
<gene>
    <name evidence="2" type="ORF">VP01_2499g2</name>
</gene>
<dbReference type="OrthoDB" id="2517611at2759"/>
<protein>
    <submittedName>
        <fullName evidence="2">Uncharacterized protein</fullName>
    </submittedName>
</protein>
<evidence type="ECO:0000313" key="3">
    <source>
        <dbReference type="Proteomes" id="UP000037035"/>
    </source>
</evidence>
<proteinExistence type="predicted"/>
<accession>A0A0L6V5W0</accession>
<reference evidence="2 3" key="1">
    <citation type="submission" date="2015-08" db="EMBL/GenBank/DDBJ databases">
        <title>Next Generation Sequencing and Analysis of the Genome of Puccinia sorghi L Schw, the Causal Agent of Maize Common Rust.</title>
        <authorList>
            <person name="Rochi L."/>
            <person name="Burguener G."/>
            <person name="Darino M."/>
            <person name="Turjanski A."/>
            <person name="Kreff E."/>
            <person name="Dieguez M.J."/>
            <person name="Sacco F."/>
        </authorList>
    </citation>
    <scope>NUCLEOTIDE SEQUENCE [LARGE SCALE GENOMIC DNA]</scope>
    <source>
        <strain evidence="2 3">RO10H11247</strain>
    </source>
</reference>
<evidence type="ECO:0000313" key="2">
    <source>
        <dbReference type="EMBL" id="KNZ56099.1"/>
    </source>
</evidence>
<keyword evidence="1" id="KW-0732">Signal</keyword>
<name>A0A0L6V5W0_9BASI</name>
<feature type="chain" id="PRO_5005568306" evidence="1">
    <location>
        <begin position="28"/>
        <end position="164"/>
    </location>
</feature>
<feature type="signal peptide" evidence="1">
    <location>
        <begin position="1"/>
        <end position="27"/>
    </location>
</feature>
<dbReference type="Proteomes" id="UP000037035">
    <property type="component" value="Unassembled WGS sequence"/>
</dbReference>
<evidence type="ECO:0000256" key="1">
    <source>
        <dbReference type="SAM" id="SignalP"/>
    </source>
</evidence>
<sequence length="164" mass="18067">MRTSSIRRTLPVNFLVGIALLALNTAAVPIWPSSTSQVPVSGTRAFKNDIHQPNVPSPMSEELEAVMNKVKGMDQQRKAEVAAKLKKLSEPPPKPTTWIGKLWEHILRFFGRRRRPFTDIWNTTKSIGGKGVAPVVTGVSVGLFTGWILCASARIADFIRVVAH</sequence>
<comment type="caution">
    <text evidence="2">The sequence shown here is derived from an EMBL/GenBank/DDBJ whole genome shotgun (WGS) entry which is preliminary data.</text>
</comment>
<dbReference type="AlphaFoldDB" id="A0A0L6V5W0"/>
<dbReference type="VEuPathDB" id="FungiDB:VP01_2499g2"/>